<evidence type="ECO:0000256" key="2">
    <source>
        <dbReference type="ARBA" id="ARBA00022840"/>
    </source>
</evidence>
<dbReference type="PROSITE" id="PS00675">
    <property type="entry name" value="SIGMA54_INTERACT_1"/>
    <property type="match status" value="1"/>
</dbReference>
<keyword evidence="3" id="KW-0805">Transcription regulation</keyword>
<dbReference type="InterPro" id="IPR003593">
    <property type="entry name" value="AAA+_ATPase"/>
</dbReference>
<dbReference type="EMBL" id="CP011110">
    <property type="protein sequence ID" value="AKA24479.1"/>
    <property type="molecule type" value="Genomic_DNA"/>
</dbReference>
<dbReference type="GO" id="GO:0005524">
    <property type="term" value="F:ATP binding"/>
    <property type="evidence" value="ECO:0007669"/>
    <property type="project" value="UniProtKB-KW"/>
</dbReference>
<evidence type="ECO:0000313" key="7">
    <source>
        <dbReference type="EMBL" id="AKA24479.1"/>
    </source>
</evidence>
<dbReference type="InterPro" id="IPR009057">
    <property type="entry name" value="Homeodomain-like_sf"/>
</dbReference>
<dbReference type="PANTHER" id="PTHR32071">
    <property type="entry name" value="TRANSCRIPTIONAL REGULATORY PROTEIN"/>
    <property type="match status" value="1"/>
</dbReference>
<dbReference type="FunFam" id="3.40.50.300:FF:000006">
    <property type="entry name" value="DNA-binding transcriptional regulator NtrC"/>
    <property type="match status" value="1"/>
</dbReference>
<dbReference type="AlphaFoldDB" id="A0A0D5Y0H9"/>
<dbReference type="RefSeq" id="WP_045883105.1">
    <property type="nucleotide sequence ID" value="NZ_CP011110.1"/>
</dbReference>
<dbReference type="OrthoDB" id="9804019at2"/>
<feature type="domain" description="Sigma-54 factor interaction" evidence="6">
    <location>
        <begin position="29"/>
        <end position="257"/>
    </location>
</feature>
<dbReference type="Pfam" id="PF00158">
    <property type="entry name" value="Sigma54_activat"/>
    <property type="match status" value="1"/>
</dbReference>
<evidence type="ECO:0000256" key="1">
    <source>
        <dbReference type="ARBA" id="ARBA00022741"/>
    </source>
</evidence>
<accession>A0A0D5Y0H9</accession>
<dbReference type="GO" id="GO:0003677">
    <property type="term" value="F:DNA binding"/>
    <property type="evidence" value="ECO:0007669"/>
    <property type="project" value="UniProtKB-KW"/>
</dbReference>
<keyword evidence="4" id="KW-0238">DNA-binding</keyword>
<dbReference type="PANTHER" id="PTHR32071:SF21">
    <property type="entry name" value="TRANSCRIPTIONAL REGULATORY PROTEIN FLGR"/>
    <property type="match status" value="1"/>
</dbReference>
<dbReference type="PROSITE" id="PS50045">
    <property type="entry name" value="SIGMA54_INTERACT_4"/>
    <property type="match status" value="1"/>
</dbReference>
<keyword evidence="1" id="KW-0547">Nucleotide-binding</keyword>
<dbReference type="SUPFAM" id="SSF52540">
    <property type="entry name" value="P-loop containing nucleoside triphosphate hydrolases"/>
    <property type="match status" value="1"/>
</dbReference>
<reference evidence="7 8" key="1">
    <citation type="journal article" date="2015" name="Mol. Plant Microbe Interact.">
        <title>Comparative Genomic Analysis of Pseudomonas chlororaphis PCL1606 Reveals New Insight into Antifungal Compounds Involved in Biocontrol.</title>
        <authorList>
            <person name="Calderon C.E."/>
            <person name="Ramos C."/>
            <person name="de Vicente A."/>
            <person name="Cazorla F.M."/>
        </authorList>
    </citation>
    <scope>NUCLEOTIDE SEQUENCE [LARGE SCALE GENOMIC DNA]</scope>
    <source>
        <strain evidence="7 8">PCL1606</strain>
    </source>
</reference>
<name>A0A0D5Y0H9_9PSED</name>
<dbReference type="InterPro" id="IPR025944">
    <property type="entry name" value="Sigma_54_int_dom_CS"/>
</dbReference>
<dbReference type="Proteomes" id="UP000032748">
    <property type="component" value="Chromosome"/>
</dbReference>
<dbReference type="PROSITE" id="PS00676">
    <property type="entry name" value="SIGMA54_INTERACT_2"/>
    <property type="match status" value="1"/>
</dbReference>
<evidence type="ECO:0000259" key="6">
    <source>
        <dbReference type="PROSITE" id="PS50045"/>
    </source>
</evidence>
<dbReference type="SUPFAM" id="SSF46689">
    <property type="entry name" value="Homeodomain-like"/>
    <property type="match status" value="1"/>
</dbReference>
<gene>
    <name evidence="7" type="ORF">PCL1606_30280</name>
</gene>
<evidence type="ECO:0000256" key="4">
    <source>
        <dbReference type="ARBA" id="ARBA00023125"/>
    </source>
</evidence>
<evidence type="ECO:0000256" key="3">
    <source>
        <dbReference type="ARBA" id="ARBA00023015"/>
    </source>
</evidence>
<protein>
    <submittedName>
        <fullName evidence="7">Fis family transcriptional regulator</fullName>
    </submittedName>
</protein>
<evidence type="ECO:0000256" key="5">
    <source>
        <dbReference type="ARBA" id="ARBA00023163"/>
    </source>
</evidence>
<proteinExistence type="predicted"/>
<dbReference type="InterPro" id="IPR002078">
    <property type="entry name" value="Sigma_54_int"/>
</dbReference>
<dbReference type="Gene3D" id="3.40.50.300">
    <property type="entry name" value="P-loop containing nucleotide triphosphate hydrolases"/>
    <property type="match status" value="1"/>
</dbReference>
<dbReference type="Gene3D" id="1.10.10.60">
    <property type="entry name" value="Homeodomain-like"/>
    <property type="match status" value="1"/>
</dbReference>
<dbReference type="PATRIC" id="fig|587753.10.peg.3019"/>
<keyword evidence="2" id="KW-0067">ATP-binding</keyword>
<dbReference type="GO" id="GO:0006355">
    <property type="term" value="P:regulation of DNA-templated transcription"/>
    <property type="evidence" value="ECO:0007669"/>
    <property type="project" value="InterPro"/>
</dbReference>
<dbReference type="PROSITE" id="PS00688">
    <property type="entry name" value="SIGMA54_INTERACT_3"/>
    <property type="match status" value="1"/>
</dbReference>
<dbReference type="InterPro" id="IPR058031">
    <property type="entry name" value="AAA_lid_NorR"/>
</dbReference>
<organism evidence="7 8">
    <name type="scientific">Pseudomonas chlororaphis</name>
    <dbReference type="NCBI Taxonomy" id="587753"/>
    <lineage>
        <taxon>Bacteria</taxon>
        <taxon>Pseudomonadati</taxon>
        <taxon>Pseudomonadota</taxon>
        <taxon>Gammaproteobacteria</taxon>
        <taxon>Pseudomonadales</taxon>
        <taxon>Pseudomonadaceae</taxon>
        <taxon>Pseudomonas</taxon>
    </lineage>
</organism>
<dbReference type="InterPro" id="IPR025943">
    <property type="entry name" value="Sigma_54_int_dom_ATP-bd_2"/>
</dbReference>
<sequence length="359" mass="39514">MSSAHRHPSPVLTLPQGEKDPLSIRAKALVFADPRSRQLLEYLQRVGPSDAPVLINGETGTGKELVARYIHSVSGRSGAFVAVNCGAISEHLAESEFFGHEAGSFSGAAGRRAGWFEEADGGTLFLDEIGDLPLPLQVKLLRVLQEQEVVRVGSRKPIKIDIRLVTATNVNLEQAVEAGNFRLDLFYRINVAQVAVLPLRERPLDILPLVEHFRKLYSARLNITEPMLSESATQALLDYPWPGNIRELENVVHLALLVAGERSIRPEHLKFSAGLSALQGPGSGGTSKLPQEVLREQLLRLFEVPGDSLLHDIEDLIVREAFAFCSFNQLRTAQLLGITRNAMRTLLVNHGMLKGRARP</sequence>
<evidence type="ECO:0000313" key="8">
    <source>
        <dbReference type="Proteomes" id="UP000032748"/>
    </source>
</evidence>
<dbReference type="InterPro" id="IPR025662">
    <property type="entry name" value="Sigma_54_int_dom_ATP-bd_1"/>
</dbReference>
<dbReference type="KEGG" id="pcz:PCL1606_30280"/>
<dbReference type="InterPro" id="IPR027417">
    <property type="entry name" value="P-loop_NTPase"/>
</dbReference>
<dbReference type="SMART" id="SM00382">
    <property type="entry name" value="AAA"/>
    <property type="match status" value="1"/>
</dbReference>
<dbReference type="Pfam" id="PF25601">
    <property type="entry name" value="AAA_lid_14"/>
    <property type="match status" value="1"/>
</dbReference>
<keyword evidence="5" id="KW-0804">Transcription</keyword>
<dbReference type="CDD" id="cd00009">
    <property type="entry name" value="AAA"/>
    <property type="match status" value="1"/>
</dbReference>
<dbReference type="Gene3D" id="1.10.8.60">
    <property type="match status" value="1"/>
</dbReference>